<proteinExistence type="predicted"/>
<evidence type="ECO:0000259" key="4">
    <source>
        <dbReference type="Pfam" id="PF20733"/>
    </source>
</evidence>
<dbReference type="InterPro" id="IPR001611">
    <property type="entry name" value="Leu-rich_rpt"/>
</dbReference>
<dbReference type="PANTHER" id="PTHR45617:SF178">
    <property type="entry name" value="ASTROCYTIC LEUCINE-RICH REPEAT MOLECULE-RELATED"/>
    <property type="match status" value="1"/>
</dbReference>
<dbReference type="Pfam" id="PF20733">
    <property type="entry name" value="LRIM1_dimer"/>
    <property type="match status" value="1"/>
</dbReference>
<evidence type="ECO:0000256" key="2">
    <source>
        <dbReference type="ARBA" id="ARBA00022737"/>
    </source>
</evidence>
<dbReference type="InterPro" id="IPR032675">
    <property type="entry name" value="LRR_dom_sf"/>
</dbReference>
<feature type="domain" description="LRIM1/APL1C-like dimerization" evidence="4">
    <location>
        <begin position="317"/>
        <end position="501"/>
    </location>
</feature>
<keyword evidence="1" id="KW-0433">Leucine-rich repeat</keyword>
<dbReference type="Pfam" id="PF13855">
    <property type="entry name" value="LRR_8"/>
    <property type="match status" value="1"/>
</dbReference>
<dbReference type="EMBL" id="GGFL01005007">
    <property type="protein sequence ID" value="MBW69185.1"/>
    <property type="molecule type" value="Transcribed_RNA"/>
</dbReference>
<dbReference type="VEuPathDB" id="VectorBase:ADAC100440"/>
<evidence type="ECO:0000256" key="3">
    <source>
        <dbReference type="SAM" id="Coils"/>
    </source>
</evidence>
<dbReference type="InterPro" id="IPR048481">
    <property type="entry name" value="LRIM1_APL1C-like_dimer"/>
</dbReference>
<dbReference type="PRINTS" id="PR00019">
    <property type="entry name" value="LEURICHRPT"/>
</dbReference>
<dbReference type="PANTHER" id="PTHR45617">
    <property type="entry name" value="LEUCINE RICH REPEAT FAMILY PROTEIN"/>
    <property type="match status" value="1"/>
</dbReference>
<dbReference type="VEuPathDB" id="VectorBase:ADAR2_012374"/>
<evidence type="ECO:0000313" key="5">
    <source>
        <dbReference type="EMBL" id="MBW69185.1"/>
    </source>
</evidence>
<feature type="coiled-coil region" evidence="3">
    <location>
        <begin position="431"/>
        <end position="500"/>
    </location>
</feature>
<dbReference type="Gene3D" id="1.20.5.4090">
    <property type="match status" value="1"/>
</dbReference>
<dbReference type="SUPFAM" id="SSF52058">
    <property type="entry name" value="L domain-like"/>
    <property type="match status" value="1"/>
</dbReference>
<evidence type="ECO:0000256" key="1">
    <source>
        <dbReference type="ARBA" id="ARBA00022614"/>
    </source>
</evidence>
<dbReference type="AlphaFoldDB" id="A0A2M4CVA0"/>
<keyword evidence="3" id="KW-0175">Coiled coil</keyword>
<dbReference type="SMART" id="SM00369">
    <property type="entry name" value="LRR_TYP"/>
    <property type="match status" value="3"/>
</dbReference>
<name>A0A2M4CVA0_ANODA</name>
<feature type="coiled-coil region" evidence="3">
    <location>
        <begin position="365"/>
        <end position="392"/>
    </location>
</feature>
<dbReference type="PROSITE" id="PS51450">
    <property type="entry name" value="LRR"/>
    <property type="match status" value="1"/>
</dbReference>
<keyword evidence="2" id="KW-0677">Repeat</keyword>
<accession>A0A2M4CVA0</accession>
<organism evidence="5">
    <name type="scientific">Anopheles darlingi</name>
    <name type="common">Mosquito</name>
    <dbReference type="NCBI Taxonomy" id="43151"/>
    <lineage>
        <taxon>Eukaryota</taxon>
        <taxon>Metazoa</taxon>
        <taxon>Ecdysozoa</taxon>
        <taxon>Arthropoda</taxon>
        <taxon>Hexapoda</taxon>
        <taxon>Insecta</taxon>
        <taxon>Pterygota</taxon>
        <taxon>Neoptera</taxon>
        <taxon>Endopterygota</taxon>
        <taxon>Diptera</taxon>
        <taxon>Nematocera</taxon>
        <taxon>Culicoidea</taxon>
        <taxon>Culicidae</taxon>
        <taxon>Anophelinae</taxon>
        <taxon>Anopheles</taxon>
    </lineage>
</organism>
<protein>
    <submittedName>
        <fullName evidence="5">Putative membrane glycoprotein lig-1</fullName>
    </submittedName>
</protein>
<reference evidence="5" key="1">
    <citation type="submission" date="2018-01" db="EMBL/GenBank/DDBJ databases">
        <title>An insight into the sialome of Amazonian anophelines.</title>
        <authorList>
            <person name="Ribeiro J.M."/>
            <person name="Scarpassa V."/>
            <person name="Calvo E."/>
        </authorList>
    </citation>
    <scope>NUCLEOTIDE SEQUENCE</scope>
</reference>
<dbReference type="Gene3D" id="3.80.10.10">
    <property type="entry name" value="Ribonuclease Inhibitor"/>
    <property type="match status" value="1"/>
</dbReference>
<dbReference type="Gene3D" id="6.10.280.140">
    <property type="match status" value="1"/>
</dbReference>
<sequence length="508" mass="56216">MAGWIDDHTRGWGRFTCSYASGAVFKVEPINDGTRGSYKISQVTSLNLGQALLQLPSNVETLDLSGNLLTNISGSAFSGFASLQHLNLSSNMLYGTVNLTQFYTLGTVDLNDNYITDLHLGASVTTVSAVRNRIKRVICYGSPKEVLLQMNKINSLHGLSPMCMGRLVHLDLSVNEVNTVDFGYLAPSANTLKQLLLSYNYIYEVFNAENVLLTLLDVLDLSHNKLPWLGPDMMVARQTKTVDLSANQIVLLDKDIRFDGRTTSINLSGNKVQCASLETFVASNPAARNVNPANNKDSKGCEGMKRAYTICCDALSAPFADRLIEQKRTQNSLLTVPTDPMSKAANCSTVDDARQQMISNMGSAITSVANEVQRLQKDKIQLTSERLTLEQTVTLQREQSTSVRQALLAAAQKLNLPVSQEASFVVLQKIIDQYEHLSKQEELERNKATEDWNKYSTEIDHWKREKARLEPLIEKYDADISKANATLVDLTRQKAVLAEQLQKKAASG</sequence>
<dbReference type="InterPro" id="IPR003591">
    <property type="entry name" value="Leu-rich_rpt_typical-subtyp"/>
</dbReference>